<reference evidence="1 2" key="1">
    <citation type="submission" date="2022-01" db="EMBL/GenBank/DDBJ databases">
        <authorList>
            <person name="Xiong W."/>
            <person name="Schranz E."/>
        </authorList>
    </citation>
    <scope>NUCLEOTIDE SEQUENCE [LARGE SCALE GENOMIC DNA]</scope>
</reference>
<proteinExistence type="predicted"/>
<dbReference type="AlphaFoldDB" id="A0AAU9MYD6"/>
<dbReference type="EMBL" id="CAKMRJ010002223">
    <property type="protein sequence ID" value="CAH1425638.1"/>
    <property type="molecule type" value="Genomic_DNA"/>
</dbReference>
<evidence type="ECO:0000313" key="2">
    <source>
        <dbReference type="Proteomes" id="UP001157418"/>
    </source>
</evidence>
<gene>
    <name evidence="1" type="ORF">LVIROSA_LOCUS12766</name>
</gene>
<comment type="caution">
    <text evidence="1">The sequence shown here is derived from an EMBL/GenBank/DDBJ whole genome shotgun (WGS) entry which is preliminary data.</text>
</comment>
<dbReference type="Proteomes" id="UP001157418">
    <property type="component" value="Unassembled WGS sequence"/>
</dbReference>
<protein>
    <submittedName>
        <fullName evidence="1">Uncharacterized protein</fullName>
    </submittedName>
</protein>
<name>A0AAU9MYD6_9ASTR</name>
<organism evidence="1 2">
    <name type="scientific">Lactuca virosa</name>
    <dbReference type="NCBI Taxonomy" id="75947"/>
    <lineage>
        <taxon>Eukaryota</taxon>
        <taxon>Viridiplantae</taxon>
        <taxon>Streptophyta</taxon>
        <taxon>Embryophyta</taxon>
        <taxon>Tracheophyta</taxon>
        <taxon>Spermatophyta</taxon>
        <taxon>Magnoliopsida</taxon>
        <taxon>eudicotyledons</taxon>
        <taxon>Gunneridae</taxon>
        <taxon>Pentapetalae</taxon>
        <taxon>asterids</taxon>
        <taxon>campanulids</taxon>
        <taxon>Asterales</taxon>
        <taxon>Asteraceae</taxon>
        <taxon>Cichorioideae</taxon>
        <taxon>Cichorieae</taxon>
        <taxon>Lactucinae</taxon>
        <taxon>Lactuca</taxon>
    </lineage>
</organism>
<keyword evidence="2" id="KW-1185">Reference proteome</keyword>
<sequence length="109" mass="12838">MCLRYKFVDNCPLPFEWIYYLSCTPSYQKPHNVNLLDYSPSEFKPQAFRPSFLLSCQLLVNTKKVASHQIIREKLLALNGYCADVDQRLQFYVFLTSGSLEDHLHDDYH</sequence>
<evidence type="ECO:0000313" key="1">
    <source>
        <dbReference type="EMBL" id="CAH1425638.1"/>
    </source>
</evidence>
<accession>A0AAU9MYD6</accession>